<evidence type="ECO:0000313" key="2">
    <source>
        <dbReference type="EMBL" id="TFB67750.1"/>
    </source>
</evidence>
<feature type="domain" description="Thioesterase" evidence="1">
    <location>
        <begin position="8"/>
        <end position="53"/>
    </location>
</feature>
<dbReference type="Pfam" id="PF03061">
    <property type="entry name" value="4HBT"/>
    <property type="match status" value="1"/>
</dbReference>
<dbReference type="InterPro" id="IPR029069">
    <property type="entry name" value="HotDog_dom_sf"/>
</dbReference>
<gene>
    <name evidence="2" type="ORF">E3O06_17115</name>
</gene>
<comment type="caution">
    <text evidence="2">The sequence shown here is derived from an EMBL/GenBank/DDBJ whole genome shotgun (WGS) entry which is preliminary data.</text>
</comment>
<accession>A0A4R8UQA7</accession>
<organism evidence="2 3">
    <name type="scientific">Cryobacterium glaciale</name>
    <dbReference type="NCBI Taxonomy" id="1259145"/>
    <lineage>
        <taxon>Bacteria</taxon>
        <taxon>Bacillati</taxon>
        <taxon>Actinomycetota</taxon>
        <taxon>Actinomycetes</taxon>
        <taxon>Micrococcales</taxon>
        <taxon>Microbacteriaceae</taxon>
        <taxon>Cryobacterium</taxon>
    </lineage>
</organism>
<dbReference type="OrthoDB" id="9809430at2"/>
<evidence type="ECO:0000259" key="1">
    <source>
        <dbReference type="Pfam" id="PF03061"/>
    </source>
</evidence>
<protein>
    <recommendedName>
        <fullName evidence="1">Thioesterase domain-containing protein</fullName>
    </recommendedName>
</protein>
<reference evidence="2 3" key="1">
    <citation type="submission" date="2019-03" db="EMBL/GenBank/DDBJ databases">
        <title>Genomics of glacier-inhabiting Cryobacterium strains.</title>
        <authorList>
            <person name="Liu Q."/>
            <person name="Xin Y.-H."/>
        </authorList>
    </citation>
    <scope>NUCLEOTIDE SEQUENCE [LARGE SCALE GENOMIC DNA]</scope>
    <source>
        <strain evidence="2 3">HLT2-23</strain>
    </source>
</reference>
<dbReference type="SUPFAM" id="SSF54637">
    <property type="entry name" value="Thioesterase/thiol ester dehydrase-isomerase"/>
    <property type="match status" value="1"/>
</dbReference>
<proteinExistence type="predicted"/>
<dbReference type="AlphaFoldDB" id="A0A4R8UQA7"/>
<evidence type="ECO:0000313" key="3">
    <source>
        <dbReference type="Proteomes" id="UP000298173"/>
    </source>
</evidence>
<dbReference type="InterPro" id="IPR006683">
    <property type="entry name" value="Thioestr_dom"/>
</dbReference>
<keyword evidence="3" id="KW-1185">Reference proteome</keyword>
<dbReference type="Gene3D" id="3.10.129.10">
    <property type="entry name" value="Hotdog Thioesterase"/>
    <property type="match status" value="1"/>
</dbReference>
<dbReference type="EMBL" id="SOEY01000035">
    <property type="protein sequence ID" value="TFB67750.1"/>
    <property type="molecule type" value="Genomic_DNA"/>
</dbReference>
<dbReference type="Proteomes" id="UP000298173">
    <property type="component" value="Unassembled WGS sequence"/>
</dbReference>
<sequence length="57" mass="6448">MIVFVAIAVYSGGIHFYRQIQIGHIVEVDARLIHTGERSMRVRVQAYSGSTRTPRTC</sequence>
<name>A0A4R8UQA7_9MICO</name>